<sequence length="152" mass="17537">MPLEKYRKKRDFQKTSEPPGEATHEPAGRLAYVIQKHQATRLHWDLRLERDGVLKSWAVPKEPPTKAGERRLAVEVEDHPLEYGSFAGEIPAGGYGAGTVEIWDRGHFVPMEWEENAIVIEIHGEKLEGTYCLIRFQPDKDPKNWLFFKKKS</sequence>
<reference evidence="3 4" key="1">
    <citation type="journal article" date="2016" name="Nat. Commun.">
        <title>Thousands of microbial genomes shed light on interconnected biogeochemical processes in an aquifer system.</title>
        <authorList>
            <person name="Anantharaman K."/>
            <person name="Brown C.T."/>
            <person name="Hug L.A."/>
            <person name="Sharon I."/>
            <person name="Castelle C.J."/>
            <person name="Probst A.J."/>
            <person name="Thomas B.C."/>
            <person name="Singh A."/>
            <person name="Wilkins M.J."/>
            <person name="Karaoz U."/>
            <person name="Brodie E.L."/>
            <person name="Williams K.H."/>
            <person name="Hubbard S.S."/>
            <person name="Banfield J.F."/>
        </authorList>
    </citation>
    <scope>NUCLEOTIDE SEQUENCE [LARGE SCALE GENOMIC DNA]</scope>
    <source>
        <strain evidence="4">RBG_16_55_9</strain>
    </source>
</reference>
<protein>
    <submittedName>
        <fullName evidence="3">3'-phosphoesterase</fullName>
    </submittedName>
</protein>
<dbReference type="PANTHER" id="PTHR39465">
    <property type="entry name" value="DNA LIGASE D, 3'-PHOSPHOESTERASE DOMAIN"/>
    <property type="match status" value="1"/>
</dbReference>
<dbReference type="EMBL" id="MFGX01000023">
    <property type="protein sequence ID" value="OGF56920.1"/>
    <property type="molecule type" value="Genomic_DNA"/>
</dbReference>
<proteinExistence type="predicted"/>
<dbReference type="Proteomes" id="UP000179157">
    <property type="component" value="Unassembled WGS sequence"/>
</dbReference>
<accession>A0A1F5V0J2</accession>
<organism evidence="3 4">
    <name type="scientific">Fraserbacteria sp. (strain RBG_16_55_9)</name>
    <dbReference type="NCBI Taxonomy" id="1817864"/>
    <lineage>
        <taxon>Bacteria</taxon>
        <taxon>Candidatus Fraseribacteriota</taxon>
    </lineage>
</organism>
<comment type="caution">
    <text evidence="3">The sequence shown here is derived from an EMBL/GenBank/DDBJ whole genome shotgun (WGS) entry which is preliminary data.</text>
</comment>
<evidence type="ECO:0000256" key="1">
    <source>
        <dbReference type="SAM" id="MobiDB-lite"/>
    </source>
</evidence>
<feature type="domain" description="DNA ligase D 3'-phosphoesterase" evidence="2">
    <location>
        <begin position="35"/>
        <end position="135"/>
    </location>
</feature>
<dbReference type="InterPro" id="IPR014144">
    <property type="entry name" value="LigD_PE_domain"/>
</dbReference>
<dbReference type="AlphaFoldDB" id="A0A1F5V0J2"/>
<dbReference type="STRING" id="1817864.A2Z21_07410"/>
<dbReference type="NCBIfam" id="TIGR02777">
    <property type="entry name" value="LigD_PE_dom"/>
    <property type="match status" value="1"/>
</dbReference>
<feature type="region of interest" description="Disordered" evidence="1">
    <location>
        <begin position="1"/>
        <end position="26"/>
    </location>
</feature>
<gene>
    <name evidence="3" type="ORF">A2Z21_07410</name>
</gene>
<feature type="compositionally biased region" description="Basic residues" evidence="1">
    <location>
        <begin position="1"/>
        <end position="11"/>
    </location>
</feature>
<dbReference type="PANTHER" id="PTHR39465:SF1">
    <property type="entry name" value="DNA LIGASE D 3'-PHOSPHOESTERASE DOMAIN-CONTAINING PROTEIN"/>
    <property type="match status" value="1"/>
</dbReference>
<evidence type="ECO:0000313" key="3">
    <source>
        <dbReference type="EMBL" id="OGF56920.1"/>
    </source>
</evidence>
<evidence type="ECO:0000259" key="2">
    <source>
        <dbReference type="Pfam" id="PF13298"/>
    </source>
</evidence>
<dbReference type="Pfam" id="PF13298">
    <property type="entry name" value="LigD_N"/>
    <property type="match status" value="1"/>
</dbReference>
<name>A0A1F5V0J2_FRAXR</name>
<evidence type="ECO:0000313" key="4">
    <source>
        <dbReference type="Proteomes" id="UP000179157"/>
    </source>
</evidence>